<proteinExistence type="predicted"/>
<protein>
    <recommendedName>
        <fullName evidence="3">PD-(D/E)XK nuclease family protein</fullName>
    </recommendedName>
</protein>
<name>A0A7G6YGB0_9MICO</name>
<dbReference type="AlphaFoldDB" id="A0A7G6YGB0"/>
<evidence type="ECO:0000313" key="1">
    <source>
        <dbReference type="EMBL" id="QNE37525.1"/>
    </source>
</evidence>
<evidence type="ECO:0000313" key="2">
    <source>
        <dbReference type="Proteomes" id="UP000515511"/>
    </source>
</evidence>
<sequence>MKPLHWVRGRGLERHLAQETNISDLIQLLTDRDPSPWKDLVGFVPVAADREGLKSDNKADLLLTGEARSAVVEVKLGHLMSTEQQAAYESLASRPDLFQAALSSDKVRLPSDTDRWEFLSLSELIGAWESSKDGFARLLAAEAAKVLRSWDTVMAGVFAERSSADWQPVSALTQKFLARVVTRRIERDLDEKDRKDRRRWARAMVTSGGGRPIVECWTPIRDESYDRSFIAEIRWSETMPVGELRFGVDFDPRPDSVEDEEVRRAAYDLARSMDTAIDYEGLNAYLTEEEPELVKLVSGKGRGRPDATGDFERVIVHGFAGAPLTDGSTNNRTKTHPDFLGDGACRHEASATIDFGQASALDLIELIDATLRYLSSQQP</sequence>
<accession>A0A7G6YGB0</accession>
<dbReference type="EMBL" id="CP043641">
    <property type="protein sequence ID" value="QNE37525.1"/>
    <property type="molecule type" value="Genomic_DNA"/>
</dbReference>
<dbReference type="Proteomes" id="UP000515511">
    <property type="component" value="Chromosome"/>
</dbReference>
<evidence type="ECO:0008006" key="3">
    <source>
        <dbReference type="Google" id="ProtNLM"/>
    </source>
</evidence>
<reference evidence="2" key="1">
    <citation type="submission" date="2019-09" db="EMBL/GenBank/DDBJ databases">
        <title>Antimicrobial potential of Antarctic Bacteria.</title>
        <authorList>
            <person name="Benaud N."/>
            <person name="Edwards R.J."/>
            <person name="Ferrari B.C."/>
        </authorList>
    </citation>
    <scope>NUCLEOTIDE SEQUENCE [LARGE SCALE GENOMIC DNA]</scope>
    <source>
        <strain evidence="2">INR9</strain>
    </source>
</reference>
<dbReference type="KEGG" id="lse:F1C12_03790"/>
<gene>
    <name evidence="1" type="ORF">F1C12_03790</name>
</gene>
<organism evidence="1 2">
    <name type="scientific">Leifsonia shinshuensis</name>
    <dbReference type="NCBI Taxonomy" id="150026"/>
    <lineage>
        <taxon>Bacteria</taxon>
        <taxon>Bacillati</taxon>
        <taxon>Actinomycetota</taxon>
        <taxon>Actinomycetes</taxon>
        <taxon>Micrococcales</taxon>
        <taxon>Microbacteriaceae</taxon>
        <taxon>Leifsonia</taxon>
    </lineage>
</organism>